<evidence type="ECO:0000313" key="4">
    <source>
        <dbReference type="EMBL" id="MBT1698815.1"/>
    </source>
</evidence>
<evidence type="ECO:0000259" key="2">
    <source>
        <dbReference type="Pfam" id="PF16313"/>
    </source>
</evidence>
<keyword evidence="4" id="KW-0645">Protease</keyword>
<feature type="domain" description="EcxA zinc-binding" evidence="2">
    <location>
        <begin position="408"/>
        <end position="713"/>
    </location>
</feature>
<dbReference type="Pfam" id="PF17148">
    <property type="entry name" value="DUF5117"/>
    <property type="match status" value="1"/>
</dbReference>
<keyword evidence="5" id="KW-1185">Reference proteome</keyword>
<dbReference type="RefSeq" id="WP_254165650.1">
    <property type="nucleotide sequence ID" value="NZ_JAHESF010000018.1"/>
</dbReference>
<name>A0AAP2GQD2_9BACT</name>
<accession>A0AAP2GQD2</accession>
<keyword evidence="4" id="KW-0378">Hydrolase</keyword>
<dbReference type="InterPro" id="IPR033413">
    <property type="entry name" value="DUF5117"/>
</dbReference>
<evidence type="ECO:0000259" key="3">
    <source>
        <dbReference type="Pfam" id="PF17148"/>
    </source>
</evidence>
<feature type="signal peptide" evidence="1">
    <location>
        <begin position="1"/>
        <end position="18"/>
    </location>
</feature>
<dbReference type="InterPro" id="IPR032534">
    <property type="entry name" value="EcxA_zinc-bd"/>
</dbReference>
<organism evidence="4 5">
    <name type="scientific">Chryseosolibacter histidini</name>
    <dbReference type="NCBI Taxonomy" id="2782349"/>
    <lineage>
        <taxon>Bacteria</taxon>
        <taxon>Pseudomonadati</taxon>
        <taxon>Bacteroidota</taxon>
        <taxon>Cytophagia</taxon>
        <taxon>Cytophagales</taxon>
        <taxon>Chryseotaleaceae</taxon>
        <taxon>Chryseosolibacter</taxon>
    </lineage>
</organism>
<dbReference type="Proteomes" id="UP001319200">
    <property type="component" value="Unassembled WGS sequence"/>
</dbReference>
<keyword evidence="4" id="KW-0482">Metalloprotease</keyword>
<dbReference type="GO" id="GO:0008237">
    <property type="term" value="F:metallopeptidase activity"/>
    <property type="evidence" value="ECO:0007669"/>
    <property type="project" value="UniProtKB-KW"/>
</dbReference>
<sequence>MKLKPVLLLIFLSTLAYAQKKKQNDTPPPPENAIAAKVKGMKAYDGFFDFYYDEKQDKVFLVIDKFATEFLYVHSLPAGVGSNDIGLDRGQLGGERIVKFDRRGPKVLLVEPNYRYRAVTENEAERKAAEEAFAHSVLWGFKVEAEDNGQVLVDASDFLLQDVHDVAGKLRATQQGSYSLDRTRSAFFMERTKSFPQNSEFEVTLTFTGQPAGNFIRSVTPTPSSVTVREHHSFVQLPDNGYKPRKFDPRAGYFSMSYADYASPIHETIEKRFITRHRLEKKDPSAAISEPVEPIVYYLDNGTPEPVRSALLEGARWWNQAFEAAGYKNAFRVEIMPEGIDPMDVRYNTIQWVHRSTRGWSYGASVTDPRTGEIIKGHVTLGSLRVRQDFLIAEGLLAPYEEGKPASKEMEQMALARLRQLAAHEVGHTLGLAHSYASSTEKLASVMDYPHPVATLANGKVTLQNAYDDKIGAWDKASIAFGYQHFAAGTNEAQALEAIIQNALKEGLTFLSDQDARPTGSAHPYAHLWDNGSNAADELKRVMEIRAVVLKNFGEKNIRPGTPWATLEEVLVPMYFFHRYQAEASAKLIGGLNYRYALRGDAQPVTEMVPAEQQAKALDALLSTIAPASLMLPEDLLQHIPPRPIGYTRTREVIKVRTDLTFDALGAAESAADMTVSLLLHPARAARLVEYHARDPKQPSLESVLDKLIASSLKARPSAGYQGAVQITVNDVVLNNLFRLALHKESPAIVKGVVYLKLAELKTALTAMEKNTTDQQWKAHYGYAVSRINTFQQSPGEYKQDELLPPPPGQPIGETLFHGCPEY</sequence>
<dbReference type="AlphaFoldDB" id="A0AAP2GQD2"/>
<dbReference type="Gene3D" id="3.40.390.10">
    <property type="entry name" value="Collagenase (Catalytic Domain)"/>
    <property type="match status" value="1"/>
</dbReference>
<dbReference type="PANTHER" id="PTHR38478:SF1">
    <property type="entry name" value="ZINC DEPENDENT METALLOPROTEASE DOMAIN LIPOPROTEIN"/>
    <property type="match status" value="1"/>
</dbReference>
<protein>
    <submittedName>
        <fullName evidence="4">Zinc-dependent metalloprotease</fullName>
    </submittedName>
</protein>
<proteinExistence type="predicted"/>
<evidence type="ECO:0000256" key="1">
    <source>
        <dbReference type="SAM" id="SignalP"/>
    </source>
</evidence>
<dbReference type="EMBL" id="JAHESF010000018">
    <property type="protein sequence ID" value="MBT1698815.1"/>
    <property type="molecule type" value="Genomic_DNA"/>
</dbReference>
<dbReference type="CDD" id="cd04276">
    <property type="entry name" value="ZnMc_MMP_like_2"/>
    <property type="match status" value="1"/>
</dbReference>
<dbReference type="PANTHER" id="PTHR38478">
    <property type="entry name" value="PEPTIDASE M1A AND M12B"/>
    <property type="match status" value="1"/>
</dbReference>
<keyword evidence="1" id="KW-0732">Signal</keyword>
<dbReference type="InterPro" id="IPR024079">
    <property type="entry name" value="MetalloPept_cat_dom_sf"/>
</dbReference>
<dbReference type="InterPro" id="IPR034032">
    <property type="entry name" value="Zn_MMP-like_bac"/>
</dbReference>
<evidence type="ECO:0000313" key="5">
    <source>
        <dbReference type="Proteomes" id="UP001319200"/>
    </source>
</evidence>
<feature type="chain" id="PRO_5042937373" evidence="1">
    <location>
        <begin position="19"/>
        <end position="823"/>
    </location>
</feature>
<gene>
    <name evidence="4" type="ORF">KK083_18120</name>
</gene>
<feature type="domain" description="DUF5117" evidence="3">
    <location>
        <begin position="90"/>
        <end position="282"/>
    </location>
</feature>
<dbReference type="Pfam" id="PF16313">
    <property type="entry name" value="DUF4953"/>
    <property type="match status" value="1"/>
</dbReference>
<reference evidence="4 5" key="1">
    <citation type="submission" date="2021-05" db="EMBL/GenBank/DDBJ databases">
        <title>A Polyphasic approach of four new species of the genus Ohtaekwangia: Ohtaekwangia histidinii sp. nov., Ohtaekwangia cretensis sp. nov., Ohtaekwangia indiensis sp. nov., Ohtaekwangia reichenbachii sp. nov. from diverse environment.</title>
        <authorList>
            <person name="Octaviana S."/>
        </authorList>
    </citation>
    <scope>NUCLEOTIDE SEQUENCE [LARGE SCALE GENOMIC DNA]</scope>
    <source>
        <strain evidence="4 5">PWU4</strain>
    </source>
</reference>
<comment type="caution">
    <text evidence="4">The sequence shown here is derived from an EMBL/GenBank/DDBJ whole genome shotgun (WGS) entry which is preliminary data.</text>
</comment>
<dbReference type="SUPFAM" id="SSF55486">
    <property type="entry name" value="Metalloproteases ('zincins'), catalytic domain"/>
    <property type="match status" value="1"/>
</dbReference>